<dbReference type="PANTHER" id="PTHR35342">
    <property type="entry name" value="TRICARBOXYLIC TRANSPORT PROTEIN"/>
    <property type="match status" value="1"/>
</dbReference>
<keyword evidence="2" id="KW-0812">Transmembrane</keyword>
<keyword evidence="2" id="KW-0472">Membrane</keyword>
<evidence type="ECO:0000259" key="3">
    <source>
        <dbReference type="Pfam" id="PF01970"/>
    </source>
</evidence>
<name>A0A158AXI8_9BURK</name>
<dbReference type="OrthoDB" id="9781349at2"/>
<evidence type="ECO:0000313" key="5">
    <source>
        <dbReference type="Proteomes" id="UP000054978"/>
    </source>
</evidence>
<accession>A0A158AXI8</accession>
<evidence type="ECO:0000256" key="1">
    <source>
        <dbReference type="SAM" id="MobiDB-lite"/>
    </source>
</evidence>
<comment type="caution">
    <text evidence="4">The sequence shown here is derived from an EMBL/GenBank/DDBJ whole genome shotgun (WGS) entry which is preliminary data.</text>
</comment>
<feature type="transmembrane region" description="Helical" evidence="2">
    <location>
        <begin position="464"/>
        <end position="492"/>
    </location>
</feature>
<reference evidence="4" key="1">
    <citation type="submission" date="2016-01" db="EMBL/GenBank/DDBJ databases">
        <authorList>
            <person name="Peeters C."/>
        </authorList>
    </citation>
    <scope>NUCLEOTIDE SEQUENCE [LARGE SCALE GENOMIC DNA]</scope>
    <source>
        <strain evidence="4">LMG 29326</strain>
    </source>
</reference>
<keyword evidence="2" id="KW-1133">Transmembrane helix</keyword>
<keyword evidence="5" id="KW-1185">Reference proteome</keyword>
<proteinExistence type="predicted"/>
<feature type="domain" description="DUF112" evidence="3">
    <location>
        <begin position="22"/>
        <end position="441"/>
    </location>
</feature>
<dbReference type="AlphaFoldDB" id="A0A158AXI8"/>
<feature type="transmembrane region" description="Helical" evidence="2">
    <location>
        <begin position="357"/>
        <end position="383"/>
    </location>
</feature>
<evidence type="ECO:0000256" key="2">
    <source>
        <dbReference type="SAM" id="Phobius"/>
    </source>
</evidence>
<feature type="transmembrane region" description="Helical" evidence="2">
    <location>
        <begin position="47"/>
        <end position="71"/>
    </location>
</feature>
<dbReference type="Pfam" id="PF01970">
    <property type="entry name" value="TctA"/>
    <property type="match status" value="1"/>
</dbReference>
<dbReference type="InterPro" id="IPR002823">
    <property type="entry name" value="DUF112_TM"/>
</dbReference>
<feature type="region of interest" description="Disordered" evidence="1">
    <location>
        <begin position="510"/>
        <end position="532"/>
    </location>
</feature>
<dbReference type="RefSeq" id="WP_087045740.1">
    <property type="nucleotide sequence ID" value="NZ_FCOB02000010.1"/>
</dbReference>
<feature type="transmembrane region" description="Helical" evidence="2">
    <location>
        <begin position="140"/>
        <end position="160"/>
    </location>
</feature>
<feature type="transmembrane region" description="Helical" evidence="2">
    <location>
        <begin position="419"/>
        <end position="444"/>
    </location>
</feature>
<evidence type="ECO:0000313" key="4">
    <source>
        <dbReference type="EMBL" id="SAK62532.1"/>
    </source>
</evidence>
<organism evidence="4 5">
    <name type="scientific">Caballeronia ptereochthonis</name>
    <dbReference type="NCBI Taxonomy" id="1777144"/>
    <lineage>
        <taxon>Bacteria</taxon>
        <taxon>Pseudomonadati</taxon>
        <taxon>Pseudomonadota</taxon>
        <taxon>Betaproteobacteria</taxon>
        <taxon>Burkholderiales</taxon>
        <taxon>Burkholderiaceae</taxon>
        <taxon>Caballeronia</taxon>
    </lineage>
</organism>
<dbReference type="EMBL" id="FCOB02000010">
    <property type="protein sequence ID" value="SAK62532.1"/>
    <property type="molecule type" value="Genomic_DNA"/>
</dbReference>
<dbReference type="Proteomes" id="UP000054978">
    <property type="component" value="Unassembled WGS sequence"/>
</dbReference>
<gene>
    <name evidence="4" type="ORF">AWB83_02508</name>
</gene>
<feature type="transmembrane region" description="Helical" evidence="2">
    <location>
        <begin position="111"/>
        <end position="134"/>
    </location>
</feature>
<dbReference type="PANTHER" id="PTHR35342:SF5">
    <property type="entry name" value="TRICARBOXYLIC TRANSPORT PROTEIN"/>
    <property type="match status" value="1"/>
</dbReference>
<feature type="transmembrane region" description="Helical" evidence="2">
    <location>
        <begin position="172"/>
        <end position="193"/>
    </location>
</feature>
<feature type="transmembrane region" description="Helical" evidence="2">
    <location>
        <begin position="205"/>
        <end position="222"/>
    </location>
</feature>
<sequence length="532" mass="56589">MIGHSLADLWQGFGVALEWHNLMWSFFGVMVGNLIGVLPGMGPLSAISILLPLTYTMHPVAAILMLAGIFYGSQYGGAIGAILLNLPCHPPHAVTCLDGYPMTRAGKGGTALGITMIASFFAASVGIIVMIFASPLLVSIAFKFGPAELFSIMLLGLIAGGTMSSGSPLKGVSMTVIGLLAGVVGTDVNTGVMRFTFGFTELADGVQLVALALGLFGVTEFLRNVNRMHAVGSGVKVSLRDMRPSIKELKQAFWPIVRGTSVGTLFGAMPGTGPTITTFIAYALEKKISRNPERFGTGALEGVASPEASSHSKTQVDFIPTMSLGIPGDPVMALILGALLIQGIQPGPQLISQHADIFWGLIASFWVGNVLLVLLNVPLISIWVKVLQVPYRFLYPAALFFIAVGVYSTNNSLFEVSEVLVFGLIGAVFVALNFPVAPILLGYVLGPMVEENFRRALLLSHGDLTVFVTQPISACFMAVSALLIVLQAFFALRATLRKRNGMKSDVLPHVPTMNDVQRDDGCEPPLARADQR</sequence>
<feature type="transmembrane region" description="Helical" evidence="2">
    <location>
        <begin position="389"/>
        <end position="407"/>
    </location>
</feature>
<protein>
    <submittedName>
        <fullName evidence="4">Tripartite tricarboxylate transporter TctA family protein</fullName>
    </submittedName>
</protein>
<dbReference type="STRING" id="1777144.AWB83_02508"/>